<evidence type="ECO:0000313" key="2">
    <source>
        <dbReference type="EMBL" id="QIP16830.1"/>
    </source>
</evidence>
<name>A0A6G9AWN9_9BACT</name>
<dbReference type="KEGG" id="spib:G8759_31395"/>
<sequence length="251" mass="26759">MKKLLILWLVSVSALAQTPNRPLELNYSGYLGNPIETTLTLAPSDTSQVITARALESDVLQAAKVSPQPTLSRDGLNLKITFPASNLVKAFVEVKVGSLVRFAGWLLASKTPTPTRSLTVVQYITLKGDTGPAGPKGDTGDPATNLVQSVAGRQGAVQLMFADLISHPGSLAGYGITDAYTKTQTYTQAEVTTLLQGYYLRVTVATKALANAAAAGPQPKIITVTTDESDGNRTNKYIYDGDNQPLQYPLF</sequence>
<evidence type="ECO:0000256" key="1">
    <source>
        <dbReference type="SAM" id="SignalP"/>
    </source>
</evidence>
<feature type="signal peptide" evidence="1">
    <location>
        <begin position="1"/>
        <end position="16"/>
    </location>
</feature>
<dbReference type="Proteomes" id="UP000501802">
    <property type="component" value="Chromosome"/>
</dbReference>
<dbReference type="RefSeq" id="WP_167217099.1">
    <property type="nucleotide sequence ID" value="NZ_CP050063.1"/>
</dbReference>
<dbReference type="AlphaFoldDB" id="A0A6G9AWN9"/>
<reference evidence="2 3" key="1">
    <citation type="submission" date="2020-03" db="EMBL/GenBank/DDBJ databases">
        <authorList>
            <person name="Kim M.K."/>
        </authorList>
    </citation>
    <scope>NUCLEOTIDE SEQUENCE [LARGE SCALE GENOMIC DNA]</scope>
    <source>
        <strain evidence="2 3">BT328</strain>
    </source>
</reference>
<organism evidence="2 3">
    <name type="scientific">Spirosoma aureum</name>
    <dbReference type="NCBI Taxonomy" id="2692134"/>
    <lineage>
        <taxon>Bacteria</taxon>
        <taxon>Pseudomonadati</taxon>
        <taxon>Bacteroidota</taxon>
        <taxon>Cytophagia</taxon>
        <taxon>Cytophagales</taxon>
        <taxon>Cytophagaceae</taxon>
        <taxon>Spirosoma</taxon>
    </lineage>
</organism>
<proteinExistence type="predicted"/>
<feature type="chain" id="PRO_5026299338" evidence="1">
    <location>
        <begin position="17"/>
        <end position="251"/>
    </location>
</feature>
<dbReference type="EMBL" id="CP050063">
    <property type="protein sequence ID" value="QIP16830.1"/>
    <property type="molecule type" value="Genomic_DNA"/>
</dbReference>
<gene>
    <name evidence="2" type="ORF">G8759_31395</name>
</gene>
<accession>A0A6G9AWN9</accession>
<keyword evidence="3" id="KW-1185">Reference proteome</keyword>
<keyword evidence="1" id="KW-0732">Signal</keyword>
<evidence type="ECO:0000313" key="3">
    <source>
        <dbReference type="Proteomes" id="UP000501802"/>
    </source>
</evidence>
<protein>
    <submittedName>
        <fullName evidence="2">Uncharacterized protein</fullName>
    </submittedName>
</protein>